<dbReference type="EMBL" id="JAYKXN010000003">
    <property type="protein sequence ID" value="KAK7303655.1"/>
    <property type="molecule type" value="Genomic_DNA"/>
</dbReference>
<gene>
    <name evidence="1" type="ORF">RJT34_14567</name>
</gene>
<comment type="caution">
    <text evidence="1">The sequence shown here is derived from an EMBL/GenBank/DDBJ whole genome shotgun (WGS) entry which is preliminary data.</text>
</comment>
<protein>
    <submittedName>
        <fullName evidence="1">Uncharacterized protein</fullName>
    </submittedName>
</protein>
<reference evidence="1 2" key="1">
    <citation type="submission" date="2024-01" db="EMBL/GenBank/DDBJ databases">
        <title>The genomes of 5 underutilized Papilionoideae crops provide insights into root nodulation and disease resistance.</title>
        <authorList>
            <person name="Yuan L."/>
        </authorList>
    </citation>
    <scope>NUCLEOTIDE SEQUENCE [LARGE SCALE GENOMIC DNA]</scope>
    <source>
        <strain evidence="1">LY-2023</strain>
        <tissue evidence="1">Leaf</tissue>
    </source>
</reference>
<evidence type="ECO:0000313" key="2">
    <source>
        <dbReference type="Proteomes" id="UP001359559"/>
    </source>
</evidence>
<evidence type="ECO:0000313" key="1">
    <source>
        <dbReference type="EMBL" id="KAK7303655.1"/>
    </source>
</evidence>
<keyword evidence="2" id="KW-1185">Reference proteome</keyword>
<organism evidence="1 2">
    <name type="scientific">Clitoria ternatea</name>
    <name type="common">Butterfly pea</name>
    <dbReference type="NCBI Taxonomy" id="43366"/>
    <lineage>
        <taxon>Eukaryota</taxon>
        <taxon>Viridiplantae</taxon>
        <taxon>Streptophyta</taxon>
        <taxon>Embryophyta</taxon>
        <taxon>Tracheophyta</taxon>
        <taxon>Spermatophyta</taxon>
        <taxon>Magnoliopsida</taxon>
        <taxon>eudicotyledons</taxon>
        <taxon>Gunneridae</taxon>
        <taxon>Pentapetalae</taxon>
        <taxon>rosids</taxon>
        <taxon>fabids</taxon>
        <taxon>Fabales</taxon>
        <taxon>Fabaceae</taxon>
        <taxon>Papilionoideae</taxon>
        <taxon>50 kb inversion clade</taxon>
        <taxon>NPAAA clade</taxon>
        <taxon>indigoferoid/millettioid clade</taxon>
        <taxon>Phaseoleae</taxon>
        <taxon>Clitoria</taxon>
    </lineage>
</organism>
<proteinExistence type="predicted"/>
<dbReference type="AlphaFoldDB" id="A0AAN9JQM7"/>
<sequence length="77" mass="8563">MFKVHFHKNWNYETKWTSSGTSVSPKVAFWQVLDNPLAVDVTGAKGPSCQSHPLAVDVIGLHKTSWQNHPQAVVAIH</sequence>
<name>A0AAN9JQM7_CLITE</name>
<accession>A0AAN9JQM7</accession>
<dbReference type="Proteomes" id="UP001359559">
    <property type="component" value="Unassembled WGS sequence"/>
</dbReference>